<organism evidence="1 2">
    <name type="scientific">Sclerotinia sclerotiorum (strain ATCC 18683 / 1980 / Ss-1)</name>
    <name type="common">White mold</name>
    <name type="synonym">Whetzelinia sclerotiorum</name>
    <dbReference type="NCBI Taxonomy" id="665079"/>
    <lineage>
        <taxon>Eukaryota</taxon>
        <taxon>Fungi</taxon>
        <taxon>Dikarya</taxon>
        <taxon>Ascomycota</taxon>
        <taxon>Pezizomycotina</taxon>
        <taxon>Leotiomycetes</taxon>
        <taxon>Helotiales</taxon>
        <taxon>Sclerotiniaceae</taxon>
        <taxon>Sclerotinia</taxon>
    </lineage>
</organism>
<evidence type="ECO:0000313" key="1">
    <source>
        <dbReference type="EMBL" id="EDO02786.1"/>
    </source>
</evidence>
<sequence length="145" mass="15854">MQYPPPSSFRFVFLSNTQSSNGDYDIPARFQAADGEPVNDPTEAGRQVQLFVRPFQQAPSRTIDESWKQQLALISVLGEEETSDEPAVHSGTRGLDASNEPISPKTVLKVAQLLCIMSKKDGVKVSTPLQELEGIVNGLRILNLG</sequence>
<protein>
    <submittedName>
        <fullName evidence="1">Uncharacterized protein</fullName>
    </submittedName>
</protein>
<dbReference type="RefSeq" id="XP_001593835.1">
    <property type="nucleotide sequence ID" value="XM_001593785.1"/>
</dbReference>
<evidence type="ECO:0000313" key="2">
    <source>
        <dbReference type="Proteomes" id="UP000001312"/>
    </source>
</evidence>
<dbReference type="AlphaFoldDB" id="A7EIX0"/>
<dbReference type="GeneID" id="5489999"/>
<accession>A7EIX0</accession>
<dbReference type="HOGENOM" id="CLU_1787975_0_0_1"/>
<dbReference type="InParanoid" id="A7EIX0"/>
<dbReference type="KEGG" id="ssl:SS1G_05263"/>
<name>A7EIX0_SCLS1</name>
<proteinExistence type="predicted"/>
<keyword evidence="2" id="KW-1185">Reference proteome</keyword>
<gene>
    <name evidence="1" type="ORF">SS1G_05263</name>
</gene>
<dbReference type="Proteomes" id="UP000001312">
    <property type="component" value="Unassembled WGS sequence"/>
</dbReference>
<reference evidence="2" key="1">
    <citation type="journal article" date="2011" name="PLoS Genet.">
        <title>Genomic analysis of the necrotrophic fungal pathogens Sclerotinia sclerotiorum and Botrytis cinerea.</title>
        <authorList>
            <person name="Amselem J."/>
            <person name="Cuomo C.A."/>
            <person name="van Kan J.A."/>
            <person name="Viaud M."/>
            <person name="Benito E.P."/>
            <person name="Couloux A."/>
            <person name="Coutinho P.M."/>
            <person name="de Vries R.P."/>
            <person name="Dyer P.S."/>
            <person name="Fillinger S."/>
            <person name="Fournier E."/>
            <person name="Gout L."/>
            <person name="Hahn M."/>
            <person name="Kohn L."/>
            <person name="Lapalu N."/>
            <person name="Plummer K.M."/>
            <person name="Pradier J.M."/>
            <person name="Quevillon E."/>
            <person name="Sharon A."/>
            <person name="Simon A."/>
            <person name="ten Have A."/>
            <person name="Tudzynski B."/>
            <person name="Tudzynski P."/>
            <person name="Wincker P."/>
            <person name="Andrew M."/>
            <person name="Anthouard V."/>
            <person name="Beever R.E."/>
            <person name="Beffa R."/>
            <person name="Benoit I."/>
            <person name="Bouzid O."/>
            <person name="Brault B."/>
            <person name="Chen Z."/>
            <person name="Choquer M."/>
            <person name="Collemare J."/>
            <person name="Cotton P."/>
            <person name="Danchin E.G."/>
            <person name="Da Silva C."/>
            <person name="Gautier A."/>
            <person name="Giraud C."/>
            <person name="Giraud T."/>
            <person name="Gonzalez C."/>
            <person name="Grossetete S."/>
            <person name="Guldener U."/>
            <person name="Henrissat B."/>
            <person name="Howlett B.J."/>
            <person name="Kodira C."/>
            <person name="Kretschmer M."/>
            <person name="Lappartient A."/>
            <person name="Leroch M."/>
            <person name="Levis C."/>
            <person name="Mauceli E."/>
            <person name="Neuveglise C."/>
            <person name="Oeser B."/>
            <person name="Pearson M."/>
            <person name="Poulain J."/>
            <person name="Poussereau N."/>
            <person name="Quesneville H."/>
            <person name="Rascle C."/>
            <person name="Schumacher J."/>
            <person name="Segurens B."/>
            <person name="Sexton A."/>
            <person name="Silva E."/>
            <person name="Sirven C."/>
            <person name="Soanes D.M."/>
            <person name="Talbot N.J."/>
            <person name="Templeton M."/>
            <person name="Yandava C."/>
            <person name="Yarden O."/>
            <person name="Zeng Q."/>
            <person name="Rollins J.A."/>
            <person name="Lebrun M.H."/>
            <person name="Dickman M."/>
        </authorList>
    </citation>
    <scope>NUCLEOTIDE SEQUENCE [LARGE SCALE GENOMIC DNA]</scope>
    <source>
        <strain evidence="2">ATCC 18683 / 1980 / Ss-1</strain>
    </source>
</reference>
<dbReference type="EMBL" id="CH476626">
    <property type="protein sequence ID" value="EDO02786.1"/>
    <property type="molecule type" value="Genomic_DNA"/>
</dbReference>